<evidence type="ECO:0000256" key="1">
    <source>
        <dbReference type="SAM" id="SignalP"/>
    </source>
</evidence>
<sequence>MKKKLIMLLSVFAIMMFALAGCGEKTALTSDQFKSKMEEKGYEVQDATSQFEGSEGVKKVYIALKDSYQIEFYEMETIEQAAQAYNGNKANFEAQKGSSATETDVSGKNSAKYTLNSDGRYRAISTIENTFVYLDVESGVKDEVNGVLDELGY</sequence>
<dbReference type="EMBL" id="MKIE01000009">
    <property type="protein sequence ID" value="OHW61654.1"/>
    <property type="molecule type" value="Genomic_DNA"/>
</dbReference>
<accession>A0A1S1V590</accession>
<evidence type="ECO:0008006" key="4">
    <source>
        <dbReference type="Google" id="ProtNLM"/>
    </source>
</evidence>
<comment type="caution">
    <text evidence="2">The sequence shown here is derived from an EMBL/GenBank/DDBJ whole genome shotgun (WGS) entry which is preliminary data.</text>
</comment>
<proteinExistence type="predicted"/>
<organism evidence="2 3">
    <name type="scientific">Andreesenia angusta</name>
    <dbReference type="NCBI Taxonomy" id="39480"/>
    <lineage>
        <taxon>Bacteria</taxon>
        <taxon>Bacillati</taxon>
        <taxon>Bacillota</taxon>
        <taxon>Tissierellia</taxon>
        <taxon>Tissierellales</taxon>
        <taxon>Gottschalkiaceae</taxon>
        <taxon>Andreesenia</taxon>
    </lineage>
</organism>
<dbReference type="PROSITE" id="PS51257">
    <property type="entry name" value="PROKAR_LIPOPROTEIN"/>
    <property type="match status" value="1"/>
</dbReference>
<dbReference type="OrthoDB" id="1860342at2"/>
<evidence type="ECO:0000313" key="3">
    <source>
        <dbReference type="Proteomes" id="UP000180254"/>
    </source>
</evidence>
<keyword evidence="3" id="KW-1185">Reference proteome</keyword>
<dbReference type="Proteomes" id="UP000180254">
    <property type="component" value="Unassembled WGS sequence"/>
</dbReference>
<reference evidence="2 3" key="1">
    <citation type="submission" date="2016-09" db="EMBL/GenBank/DDBJ databases">
        <title>Genome sequence of Eubacterium angustum.</title>
        <authorList>
            <person name="Poehlein A."/>
            <person name="Daniel R."/>
        </authorList>
    </citation>
    <scope>NUCLEOTIDE SEQUENCE [LARGE SCALE GENOMIC DNA]</scope>
    <source>
        <strain evidence="2 3">DSM 1989</strain>
    </source>
</reference>
<protein>
    <recommendedName>
        <fullName evidence="4">Lipoprotein</fullName>
    </recommendedName>
</protein>
<name>A0A1S1V590_9FIRM</name>
<dbReference type="AlphaFoldDB" id="A0A1S1V590"/>
<feature type="signal peptide" evidence="1">
    <location>
        <begin position="1"/>
        <end position="20"/>
    </location>
</feature>
<dbReference type="RefSeq" id="WP_084655887.1">
    <property type="nucleotide sequence ID" value="NZ_MKIE01000009.1"/>
</dbReference>
<evidence type="ECO:0000313" key="2">
    <source>
        <dbReference type="EMBL" id="OHW61654.1"/>
    </source>
</evidence>
<keyword evidence="1" id="KW-0732">Signal</keyword>
<feature type="chain" id="PRO_5012074242" description="Lipoprotein" evidence="1">
    <location>
        <begin position="21"/>
        <end position="153"/>
    </location>
</feature>
<gene>
    <name evidence="2" type="ORF">EUAN_19740</name>
</gene>